<reference evidence="6 7" key="1">
    <citation type="submission" date="2023-05" db="EMBL/GenBank/DDBJ databases">
        <title>B98-5 Cell Line De Novo Hybrid Assembly: An Optical Mapping Approach.</title>
        <authorList>
            <person name="Kananen K."/>
            <person name="Auerbach J.A."/>
            <person name="Kautto E."/>
            <person name="Blachly J.S."/>
        </authorList>
    </citation>
    <scope>NUCLEOTIDE SEQUENCE [LARGE SCALE GENOMIC DNA]</scope>
    <source>
        <strain evidence="6">B95-8</strain>
        <tissue evidence="6">Cell line</tissue>
    </source>
</reference>
<evidence type="ECO:0000256" key="4">
    <source>
        <dbReference type="ARBA" id="ARBA00023242"/>
    </source>
</evidence>
<feature type="repeat" description="WD" evidence="5">
    <location>
        <begin position="176"/>
        <end position="217"/>
    </location>
</feature>
<dbReference type="PANTHER" id="PTHR19865:SF0">
    <property type="entry name" value="U3 SMALL NUCLEOLAR RNA-INTERACTING PROTEIN 2"/>
    <property type="match status" value="1"/>
</dbReference>
<dbReference type="SMART" id="SM00320">
    <property type="entry name" value="WD40"/>
    <property type="match status" value="4"/>
</dbReference>
<dbReference type="PRINTS" id="PR00320">
    <property type="entry name" value="GPROTEINBRPT"/>
</dbReference>
<comment type="subcellular location">
    <subcellularLocation>
        <location evidence="1">Nucleus</location>
    </subcellularLocation>
</comment>
<sequence>MGEEGSEPWFTWSGLSCAEEEKAEARAFEEDQVAGRLKEDVLEQRGRLQKSVAKEVSGRATVTQPLSAQIQAPASTDIRVLRGHQLSITCLVITPDDSVIFSAAKDCTIIKWSVESGRKLHVIPRAKKSAEGKSPGHSSHILCMAISSDGKYLASGDCSKLILIWEAQSCQNLYTFTGHRDAVSGLAFRRGTHQLYSTSHDRSVKVWNVAENSYVETLFGHQDSVAALDALSRECCVTAGGRDGTVRVWKIPEESQLVFYGHQ</sequence>
<evidence type="ECO:0000256" key="5">
    <source>
        <dbReference type="PROSITE-ProRule" id="PRU00221"/>
    </source>
</evidence>
<evidence type="ECO:0000313" key="7">
    <source>
        <dbReference type="Proteomes" id="UP001266305"/>
    </source>
</evidence>
<protein>
    <submittedName>
        <fullName evidence="6">Pre-rRNA processing protein</fullName>
    </submittedName>
</protein>
<accession>A0ABQ9U3C1</accession>
<dbReference type="InterPro" id="IPR015943">
    <property type="entry name" value="WD40/YVTN_repeat-like_dom_sf"/>
</dbReference>
<dbReference type="Proteomes" id="UP001266305">
    <property type="component" value="Unassembled WGS sequence"/>
</dbReference>
<feature type="repeat" description="WD" evidence="5">
    <location>
        <begin position="218"/>
        <end position="259"/>
    </location>
</feature>
<gene>
    <name evidence="6" type="primary">RRP9_3</name>
    <name evidence="6" type="ORF">P7K49_030509</name>
</gene>
<dbReference type="InterPro" id="IPR036322">
    <property type="entry name" value="WD40_repeat_dom_sf"/>
</dbReference>
<proteinExistence type="predicted"/>
<dbReference type="Gene3D" id="2.130.10.10">
    <property type="entry name" value="YVTN repeat-like/Quinoprotein amine dehydrogenase"/>
    <property type="match status" value="1"/>
</dbReference>
<dbReference type="InterPro" id="IPR019775">
    <property type="entry name" value="WD40_repeat_CS"/>
</dbReference>
<dbReference type="InterPro" id="IPR020472">
    <property type="entry name" value="WD40_PAC1"/>
</dbReference>
<dbReference type="InterPro" id="IPR039241">
    <property type="entry name" value="Rrp9-like"/>
</dbReference>
<dbReference type="SUPFAM" id="SSF50978">
    <property type="entry name" value="WD40 repeat-like"/>
    <property type="match status" value="1"/>
</dbReference>
<name>A0ABQ9U3C1_SAGOE</name>
<dbReference type="Pfam" id="PF00400">
    <property type="entry name" value="WD40"/>
    <property type="match status" value="4"/>
</dbReference>
<evidence type="ECO:0000256" key="2">
    <source>
        <dbReference type="ARBA" id="ARBA00022574"/>
    </source>
</evidence>
<feature type="repeat" description="WD" evidence="5">
    <location>
        <begin position="81"/>
        <end position="122"/>
    </location>
</feature>
<dbReference type="PROSITE" id="PS50082">
    <property type="entry name" value="WD_REPEATS_2"/>
    <property type="match status" value="4"/>
</dbReference>
<evidence type="ECO:0000256" key="3">
    <source>
        <dbReference type="ARBA" id="ARBA00022737"/>
    </source>
</evidence>
<evidence type="ECO:0000256" key="1">
    <source>
        <dbReference type="ARBA" id="ARBA00004123"/>
    </source>
</evidence>
<organism evidence="6 7">
    <name type="scientific">Saguinus oedipus</name>
    <name type="common">Cotton-top tamarin</name>
    <name type="synonym">Oedipomidas oedipus</name>
    <dbReference type="NCBI Taxonomy" id="9490"/>
    <lineage>
        <taxon>Eukaryota</taxon>
        <taxon>Metazoa</taxon>
        <taxon>Chordata</taxon>
        <taxon>Craniata</taxon>
        <taxon>Vertebrata</taxon>
        <taxon>Euteleostomi</taxon>
        <taxon>Mammalia</taxon>
        <taxon>Eutheria</taxon>
        <taxon>Euarchontoglires</taxon>
        <taxon>Primates</taxon>
        <taxon>Haplorrhini</taxon>
        <taxon>Platyrrhini</taxon>
        <taxon>Cebidae</taxon>
        <taxon>Callitrichinae</taxon>
        <taxon>Saguinus</taxon>
    </lineage>
</organism>
<dbReference type="PROSITE" id="PS00678">
    <property type="entry name" value="WD_REPEATS_1"/>
    <property type="match status" value="1"/>
</dbReference>
<dbReference type="InterPro" id="IPR001680">
    <property type="entry name" value="WD40_rpt"/>
</dbReference>
<keyword evidence="7" id="KW-1185">Reference proteome</keyword>
<feature type="repeat" description="WD" evidence="5">
    <location>
        <begin position="134"/>
        <end position="175"/>
    </location>
</feature>
<keyword evidence="3" id="KW-0677">Repeat</keyword>
<dbReference type="PROSITE" id="PS50294">
    <property type="entry name" value="WD_REPEATS_REGION"/>
    <property type="match status" value="3"/>
</dbReference>
<dbReference type="EMBL" id="JASSZA010000016">
    <property type="protein sequence ID" value="KAK2091225.1"/>
    <property type="molecule type" value="Genomic_DNA"/>
</dbReference>
<comment type="caution">
    <text evidence="6">The sequence shown here is derived from an EMBL/GenBank/DDBJ whole genome shotgun (WGS) entry which is preliminary data.</text>
</comment>
<evidence type="ECO:0000313" key="6">
    <source>
        <dbReference type="EMBL" id="KAK2091225.1"/>
    </source>
</evidence>
<keyword evidence="2 5" id="KW-0853">WD repeat</keyword>
<dbReference type="PANTHER" id="PTHR19865">
    <property type="entry name" value="U3 SMALL NUCLEOLAR RNA INTERACTING PROTEIN 2"/>
    <property type="match status" value="1"/>
</dbReference>
<keyword evidence="4" id="KW-0539">Nucleus</keyword>